<evidence type="ECO:0000313" key="6">
    <source>
        <dbReference type="EMBL" id="CAL5225676.1"/>
    </source>
</evidence>
<comment type="subcellular location">
    <subcellularLocation>
        <location evidence="3">Nucleus</location>
    </subcellularLocation>
</comment>
<dbReference type="PANTHER" id="PTHR13096:SF8">
    <property type="entry name" value="RIBOSOMAL OXYGENASE 1"/>
    <property type="match status" value="1"/>
</dbReference>
<keyword evidence="2 3" id="KW-0408">Iron</keyword>
<gene>
    <name evidence="6" type="primary">g8539</name>
    <name evidence="6" type="ORF">VP750_LOCUS7335</name>
</gene>
<sequence length="491" mass="54908">MAKRKAGSDAGARKDAKTSSVPFVRTIETDESKDLQTQLASGPYTDGDGVFSDILMPCSPDEFFEHTWEKMPLFISRPSLRQWYSDWLSEESIFELLADEDSDVQYGFNLDVTAYNGEERQDFNYNSDPAEENGHVKAALVRQRFKQQGASLRLLHPQRYFPHLAHRMALLEQVFGTCVGCNAYLTPPDSQGFAPHWDDIDAFILQLEGSKRWRIAKHWHKQENYLARYSSPDLASCDFSEWDDILLQPGDMLYMPRGVIHQAQAESGMSSLHLTISANQHNTWADFLELALPAAVRIASEEVLEMRESLPQHFTSYMGVMHSTDEALEIERAAFVERAHSALDAVLQNIPFDSTADRMAALFLRQRLPPPASVSEVDRPGNGRKLSKTSKVCLAGKDIARLVGEDDMLVVYHCMSNDREKHASAPSGADDEAYSGRLEFDMDTAGTLESLLIELPFHGKGKQLSKVLPSITEADVAVAQRLHGAGILLVT</sequence>
<comment type="similarity">
    <text evidence="3">Belongs to the ROX family.</text>
</comment>
<feature type="domain" description="JmjC" evidence="5">
    <location>
        <begin position="150"/>
        <end position="299"/>
    </location>
</feature>
<dbReference type="Gene3D" id="2.60.120.650">
    <property type="entry name" value="Cupin"/>
    <property type="match status" value="1"/>
</dbReference>
<name>A0ABP1G0K1_9CHLO</name>
<dbReference type="SUPFAM" id="SSF51197">
    <property type="entry name" value="Clavaminate synthase-like"/>
    <property type="match status" value="1"/>
</dbReference>
<dbReference type="InterPro" id="IPR039994">
    <property type="entry name" value="NO66-like"/>
</dbReference>
<keyword evidence="3" id="KW-0560">Oxidoreductase</keyword>
<keyword evidence="3" id="KW-0805">Transcription regulation</keyword>
<dbReference type="Gene3D" id="3.90.930.40">
    <property type="match status" value="1"/>
</dbReference>
<evidence type="ECO:0000256" key="1">
    <source>
        <dbReference type="ARBA" id="ARBA00022723"/>
    </source>
</evidence>
<evidence type="ECO:0000256" key="3">
    <source>
        <dbReference type="RuleBase" id="RU366061"/>
    </source>
</evidence>
<evidence type="ECO:0000259" key="5">
    <source>
        <dbReference type="PROSITE" id="PS51184"/>
    </source>
</evidence>
<proteinExistence type="inferred from homology"/>
<comment type="function">
    <text evidence="3">Oxygenase that can act as both a histone lysine demethylase and a ribosomal histidine hydroxylase.</text>
</comment>
<feature type="region of interest" description="Disordered" evidence="4">
    <location>
        <begin position="1"/>
        <end position="27"/>
    </location>
</feature>
<comment type="caution">
    <text evidence="6">The sequence shown here is derived from an EMBL/GenBank/DDBJ whole genome shotgun (WGS) entry which is preliminary data.</text>
</comment>
<keyword evidence="3" id="KW-0539">Nucleus</keyword>
<evidence type="ECO:0000313" key="7">
    <source>
        <dbReference type="Proteomes" id="UP001497392"/>
    </source>
</evidence>
<evidence type="ECO:0000256" key="4">
    <source>
        <dbReference type="SAM" id="MobiDB-lite"/>
    </source>
</evidence>
<accession>A0ABP1G0K1</accession>
<keyword evidence="3" id="KW-0804">Transcription</keyword>
<keyword evidence="1 3" id="KW-0479">Metal-binding</keyword>
<dbReference type="PANTHER" id="PTHR13096">
    <property type="entry name" value="MINA53 MYC INDUCED NUCLEAR ANTIGEN"/>
    <property type="match status" value="1"/>
</dbReference>
<organism evidence="6 7">
    <name type="scientific">Coccomyxa viridis</name>
    <dbReference type="NCBI Taxonomy" id="1274662"/>
    <lineage>
        <taxon>Eukaryota</taxon>
        <taxon>Viridiplantae</taxon>
        <taxon>Chlorophyta</taxon>
        <taxon>core chlorophytes</taxon>
        <taxon>Trebouxiophyceae</taxon>
        <taxon>Trebouxiophyceae incertae sedis</taxon>
        <taxon>Coccomyxaceae</taxon>
        <taxon>Coccomyxa</taxon>
    </lineage>
</organism>
<keyword evidence="7" id="KW-1185">Reference proteome</keyword>
<keyword evidence="3" id="KW-0223">Dioxygenase</keyword>
<dbReference type="Proteomes" id="UP001497392">
    <property type="component" value="Unassembled WGS sequence"/>
</dbReference>
<dbReference type="EC" id="1.14.11.-" evidence="3"/>
<dbReference type="EMBL" id="CAXHTA020000012">
    <property type="protein sequence ID" value="CAL5225676.1"/>
    <property type="molecule type" value="Genomic_DNA"/>
</dbReference>
<dbReference type="InterPro" id="IPR003347">
    <property type="entry name" value="JmjC_dom"/>
</dbReference>
<dbReference type="PROSITE" id="PS51184">
    <property type="entry name" value="JMJC"/>
    <property type="match status" value="1"/>
</dbReference>
<dbReference type="Gene3D" id="1.10.10.1500">
    <property type="entry name" value="JmjC domain-containing ribosomal oxygenase (ROX), dimer domain"/>
    <property type="match status" value="1"/>
</dbReference>
<evidence type="ECO:0000256" key="2">
    <source>
        <dbReference type="ARBA" id="ARBA00023004"/>
    </source>
</evidence>
<dbReference type="Pfam" id="PF08007">
    <property type="entry name" value="JmjC_2"/>
    <property type="match status" value="1"/>
</dbReference>
<protein>
    <recommendedName>
        <fullName evidence="3">Bifunctional lysine-specific demethylase and histidyl-hydroxylase</fullName>
        <ecNumber evidence="3">1.14.11.-</ecNumber>
    </recommendedName>
</protein>
<reference evidence="6 7" key="1">
    <citation type="submission" date="2024-06" db="EMBL/GenBank/DDBJ databases">
        <authorList>
            <person name="Kraege A."/>
            <person name="Thomma B."/>
        </authorList>
    </citation>
    <scope>NUCLEOTIDE SEQUENCE [LARGE SCALE GENOMIC DNA]</scope>
</reference>
<comment type="cofactor">
    <cofactor evidence="3">
        <name>Fe(2+)</name>
        <dbReference type="ChEBI" id="CHEBI:29033"/>
    </cofactor>
    <text evidence="3">Binds 1 Fe(2+) ion per subunit.</text>
</comment>